<dbReference type="GO" id="GO:0003723">
    <property type="term" value="F:RNA binding"/>
    <property type="evidence" value="ECO:0007669"/>
    <property type="project" value="InterPro"/>
</dbReference>
<organism evidence="7 8">
    <name type="scientific">Trichoderma gamsii</name>
    <dbReference type="NCBI Taxonomy" id="398673"/>
    <lineage>
        <taxon>Eukaryota</taxon>
        <taxon>Fungi</taxon>
        <taxon>Dikarya</taxon>
        <taxon>Ascomycota</taxon>
        <taxon>Pezizomycotina</taxon>
        <taxon>Sordariomycetes</taxon>
        <taxon>Hypocreomycetidae</taxon>
        <taxon>Hypocreales</taxon>
        <taxon>Hypocreaceae</taxon>
        <taxon>Trichoderma</taxon>
    </lineage>
</organism>
<dbReference type="PROSITE" id="PS50103">
    <property type="entry name" value="ZF_C3H1"/>
    <property type="match status" value="1"/>
</dbReference>
<keyword evidence="3 4" id="KW-0862">Zinc</keyword>
<dbReference type="SUPFAM" id="SSF90229">
    <property type="entry name" value="CCCH zinc finger"/>
    <property type="match status" value="1"/>
</dbReference>
<evidence type="ECO:0000256" key="2">
    <source>
        <dbReference type="ARBA" id="ARBA00022771"/>
    </source>
</evidence>
<proteinExistence type="predicted"/>
<evidence type="ECO:0000256" key="1">
    <source>
        <dbReference type="ARBA" id="ARBA00022723"/>
    </source>
</evidence>
<feature type="zinc finger region" description="C3H1-type" evidence="4">
    <location>
        <begin position="445"/>
        <end position="473"/>
    </location>
</feature>
<dbReference type="EMBL" id="MTYH01000105">
    <property type="protein sequence ID" value="PNP38387.1"/>
    <property type="molecule type" value="Genomic_DNA"/>
</dbReference>
<feature type="compositionally biased region" description="Polar residues" evidence="5">
    <location>
        <begin position="431"/>
        <end position="443"/>
    </location>
</feature>
<evidence type="ECO:0000256" key="3">
    <source>
        <dbReference type="ARBA" id="ARBA00022833"/>
    </source>
</evidence>
<sequence>MSTYNYAPPPPPPPTSGGASYGQSSSTPYGQNRGGGSGSRRGGHYHGGRGDYHNSQPRYEYTGQPYPAQHAVPYGSSHPPANSYPAAQPQWTPDHGHAAAHHAHPHAPVPLSATNYHPNYAPQPYAPSQYPQQAPYAAPQPYPYQAPPPPPSQPQWSGQPAHQTYGNSRGRGGGYSDRGGHKPSQGVPPVRHSHEYEAAPPPIVGSFPQSYPPDHRVVHYPPSQYAYAAPPPPPVAARHQEPSHGQYPRRGRGGHRDGHGKGRGSHHSHHHGANDKPRLPKPSNNNVDNSSKPDKSESPSVGKKKKRKTNTLGLTPGVDSETEDDEGEEKTLTELIGQETLNISDVTAFIAERKKKFPTRARIEAKKAAELARKEEDKAASLEKEADRLRKQLRRVEFSIKRKREQGDEGDEMREPSDDSSDDEPEVMSSRTQTAPPLSSSANKADITRHCKYYSTGGTCGKKGKCRFVHDPQAREAAIKEREANNGRLTIQQRLILNDKEQEDLAILQSIQYLREKGLMNTAGASAVPASKEEKHPASTSASKPTPVPKSTLTSTSAPASVSTLPPSTSSLPAIPPQPAKREPPRKSNPPPSIIPTANSISAQGVKHYQGWLLKPYGSSSGKQSRSDDLP</sequence>
<dbReference type="PANTHER" id="PTHR13309:SF0">
    <property type="entry name" value="FMR1-INTERACTING PROTEIN NUFIP1"/>
    <property type="match status" value="1"/>
</dbReference>
<comment type="caution">
    <text evidence="7">The sequence shown here is derived from an EMBL/GenBank/DDBJ whole genome shotgun (WGS) entry which is preliminary data.</text>
</comment>
<feature type="compositionally biased region" description="Pro residues" evidence="5">
    <location>
        <begin position="138"/>
        <end position="153"/>
    </location>
</feature>
<keyword evidence="2 4" id="KW-0863">Zinc-finger</keyword>
<evidence type="ECO:0000313" key="8">
    <source>
        <dbReference type="Proteomes" id="UP000236546"/>
    </source>
</evidence>
<dbReference type="GO" id="GO:0000492">
    <property type="term" value="P:box C/D snoRNP assembly"/>
    <property type="evidence" value="ECO:0007669"/>
    <property type="project" value="TreeGrafter"/>
</dbReference>
<reference evidence="7 8" key="1">
    <citation type="submission" date="2017-02" db="EMBL/GenBank/DDBJ databases">
        <title>Genomes of Trichoderma spp. with biocontrol activity.</title>
        <authorList>
            <person name="Gardiner D."/>
            <person name="Kazan K."/>
            <person name="Vos C."/>
            <person name="Harvey P."/>
        </authorList>
    </citation>
    <scope>NUCLEOTIDE SEQUENCE [LARGE SCALE GENOMIC DNA]</scope>
    <source>
        <strain evidence="7 8">A5MH</strain>
    </source>
</reference>
<dbReference type="GO" id="GO:0008270">
    <property type="term" value="F:zinc ion binding"/>
    <property type="evidence" value="ECO:0007669"/>
    <property type="project" value="UniProtKB-KW"/>
</dbReference>
<feature type="domain" description="C3H1-type" evidence="6">
    <location>
        <begin position="445"/>
        <end position="473"/>
    </location>
</feature>
<dbReference type="InterPro" id="IPR019496">
    <property type="entry name" value="NUFIP1_cons_dom"/>
</dbReference>
<evidence type="ECO:0000256" key="5">
    <source>
        <dbReference type="SAM" id="MobiDB-lite"/>
    </source>
</evidence>
<feature type="compositionally biased region" description="Polar residues" evidence="5">
    <location>
        <begin position="17"/>
        <end position="30"/>
    </location>
</feature>
<dbReference type="PANTHER" id="PTHR13309">
    <property type="entry name" value="NUCLEAR FRAGILE X MENTAL RETARDATION PROTEIN INTERACTING PROTEIN 1"/>
    <property type="match status" value="1"/>
</dbReference>
<keyword evidence="1 4" id="KW-0479">Metal-binding</keyword>
<dbReference type="InterPro" id="IPR000571">
    <property type="entry name" value="Znf_CCCH"/>
</dbReference>
<dbReference type="GO" id="GO:0005634">
    <property type="term" value="C:nucleus"/>
    <property type="evidence" value="ECO:0007669"/>
    <property type="project" value="TreeGrafter"/>
</dbReference>
<feature type="compositionally biased region" description="Basic residues" evidence="5">
    <location>
        <begin position="261"/>
        <end position="271"/>
    </location>
</feature>
<feature type="compositionally biased region" description="Acidic residues" evidence="5">
    <location>
        <begin position="408"/>
        <end position="426"/>
    </location>
</feature>
<feature type="compositionally biased region" description="Low complexity" evidence="5">
    <location>
        <begin position="551"/>
        <end position="573"/>
    </location>
</feature>
<dbReference type="InterPro" id="IPR036855">
    <property type="entry name" value="Znf_CCCH_sf"/>
</dbReference>
<feature type="region of interest" description="Disordered" evidence="5">
    <location>
        <begin position="525"/>
        <end position="601"/>
    </location>
</feature>
<feature type="region of interest" description="Disordered" evidence="5">
    <location>
        <begin position="1"/>
        <end position="330"/>
    </location>
</feature>
<dbReference type="Proteomes" id="UP000236546">
    <property type="component" value="Unassembled WGS sequence"/>
</dbReference>
<accession>A0A2K0SYN0</accession>
<feature type="region of interest" description="Disordered" evidence="5">
    <location>
        <begin position="369"/>
        <end position="447"/>
    </location>
</feature>
<evidence type="ECO:0000259" key="6">
    <source>
        <dbReference type="PROSITE" id="PS50103"/>
    </source>
</evidence>
<gene>
    <name evidence="7" type="ORF">TGAMA5MH_09745</name>
</gene>
<feature type="compositionally biased region" description="Low complexity" evidence="5">
    <location>
        <begin position="120"/>
        <end position="137"/>
    </location>
</feature>
<feature type="compositionally biased region" description="Basic and acidic residues" evidence="5">
    <location>
        <begin position="369"/>
        <end position="400"/>
    </location>
</feature>
<dbReference type="InterPro" id="IPR039136">
    <property type="entry name" value="NUFIP1-like"/>
</dbReference>
<protein>
    <recommendedName>
        <fullName evidence="6">C3H1-type domain-containing protein</fullName>
    </recommendedName>
</protein>
<dbReference type="AlphaFoldDB" id="A0A2K0SYN0"/>
<evidence type="ECO:0000313" key="7">
    <source>
        <dbReference type="EMBL" id="PNP38387.1"/>
    </source>
</evidence>
<name>A0A2K0SYN0_9HYPO</name>
<dbReference type="Pfam" id="PF10453">
    <property type="entry name" value="NUFIP1"/>
    <property type="match status" value="1"/>
</dbReference>
<dbReference type="OrthoDB" id="273070at2759"/>
<evidence type="ECO:0000256" key="4">
    <source>
        <dbReference type="PROSITE-ProRule" id="PRU00723"/>
    </source>
</evidence>